<name>A0ABS7VLC8_9HYPH</name>
<dbReference type="PROSITE" id="PS50405">
    <property type="entry name" value="GST_CTER"/>
    <property type="match status" value="1"/>
</dbReference>
<dbReference type="InterPro" id="IPR036282">
    <property type="entry name" value="Glutathione-S-Trfase_C_sf"/>
</dbReference>
<dbReference type="SFLD" id="SFLDG01150">
    <property type="entry name" value="Main.1:_Beta-like"/>
    <property type="match status" value="1"/>
</dbReference>
<dbReference type="InterPro" id="IPR004045">
    <property type="entry name" value="Glutathione_S-Trfase_N"/>
</dbReference>
<dbReference type="CDD" id="cd03188">
    <property type="entry name" value="GST_C_Beta"/>
    <property type="match status" value="1"/>
</dbReference>
<dbReference type="RefSeq" id="WP_224312664.1">
    <property type="nucleotide sequence ID" value="NZ_JAIRBM010000005.1"/>
</dbReference>
<keyword evidence="4" id="KW-1185">Reference proteome</keyword>
<dbReference type="SFLD" id="SFLDS00019">
    <property type="entry name" value="Glutathione_Transferase_(cytos"/>
    <property type="match status" value="1"/>
</dbReference>
<dbReference type="InterPro" id="IPR010987">
    <property type="entry name" value="Glutathione-S-Trfase_C-like"/>
</dbReference>
<evidence type="ECO:0000259" key="1">
    <source>
        <dbReference type="PROSITE" id="PS50404"/>
    </source>
</evidence>
<keyword evidence="3" id="KW-0808">Transferase</keyword>
<evidence type="ECO:0000313" key="4">
    <source>
        <dbReference type="Proteomes" id="UP000704176"/>
    </source>
</evidence>
<evidence type="ECO:0000313" key="3">
    <source>
        <dbReference type="EMBL" id="MBZ6076338.1"/>
    </source>
</evidence>
<dbReference type="SUPFAM" id="SSF52833">
    <property type="entry name" value="Thioredoxin-like"/>
    <property type="match status" value="1"/>
</dbReference>
<evidence type="ECO:0000259" key="2">
    <source>
        <dbReference type="PROSITE" id="PS50405"/>
    </source>
</evidence>
<dbReference type="PANTHER" id="PTHR44051">
    <property type="entry name" value="GLUTATHIONE S-TRANSFERASE-RELATED"/>
    <property type="match status" value="1"/>
</dbReference>
<dbReference type="NCBIfam" id="NF007831">
    <property type="entry name" value="PRK10542.1"/>
    <property type="match status" value="1"/>
</dbReference>
<proteinExistence type="predicted"/>
<comment type="caution">
    <text evidence="3">The sequence shown here is derived from an EMBL/GenBank/DDBJ whole genome shotgun (WGS) entry which is preliminary data.</text>
</comment>
<reference evidence="3 4" key="1">
    <citation type="submission" date="2021-09" db="EMBL/GenBank/DDBJ databases">
        <title>The complete genome sequence of a new microorganism.</title>
        <authorList>
            <person name="Zi Z."/>
        </authorList>
    </citation>
    <scope>NUCLEOTIDE SEQUENCE [LARGE SCALE GENOMIC DNA]</scope>
    <source>
        <strain evidence="3 4">WGZ8</strain>
    </source>
</reference>
<dbReference type="EC" id="2.5.1.18" evidence="3"/>
<dbReference type="InterPro" id="IPR036249">
    <property type="entry name" value="Thioredoxin-like_sf"/>
</dbReference>
<dbReference type="PANTHER" id="PTHR44051:SF8">
    <property type="entry name" value="GLUTATHIONE S-TRANSFERASE GSTA"/>
    <property type="match status" value="1"/>
</dbReference>
<dbReference type="Pfam" id="PF00043">
    <property type="entry name" value="GST_C"/>
    <property type="match status" value="1"/>
</dbReference>
<dbReference type="EMBL" id="JAIRBM010000005">
    <property type="protein sequence ID" value="MBZ6076338.1"/>
    <property type="molecule type" value="Genomic_DNA"/>
</dbReference>
<dbReference type="InterPro" id="IPR040079">
    <property type="entry name" value="Glutathione_S-Trfase"/>
</dbReference>
<organism evidence="3 4">
    <name type="scientific">Microvirga puerhi</name>
    <dbReference type="NCBI Taxonomy" id="2876078"/>
    <lineage>
        <taxon>Bacteria</taxon>
        <taxon>Pseudomonadati</taxon>
        <taxon>Pseudomonadota</taxon>
        <taxon>Alphaproteobacteria</taxon>
        <taxon>Hyphomicrobiales</taxon>
        <taxon>Methylobacteriaceae</taxon>
        <taxon>Microvirga</taxon>
    </lineage>
</organism>
<dbReference type="SUPFAM" id="SSF47616">
    <property type="entry name" value="GST C-terminal domain-like"/>
    <property type="match status" value="1"/>
</dbReference>
<sequence length="205" mass="22402">MKLYYAPGACSLAVHIVAREAGTPVDLVKVDLKAHKLENGADLASVNPKNAVPAIALDNGEVLTEAAVLVQWVAEQAGKSDLLPAAGTMARFRVQEWLNFVATELHKGFSPLWHPETEEGTKRAAREKLASRFAQLDERLGRSAYLAGEHFTVADAYAFTIVNWSHFLNVDLKPFPRLSAYLDRIAARPAVREALMAEGLLKKAA</sequence>
<dbReference type="Gene3D" id="1.20.1050.10">
    <property type="match status" value="1"/>
</dbReference>
<gene>
    <name evidence="3" type="primary">gstA</name>
    <name evidence="3" type="ORF">K9B37_08550</name>
</gene>
<dbReference type="SFLD" id="SFLDG00358">
    <property type="entry name" value="Main_(cytGST)"/>
    <property type="match status" value="1"/>
</dbReference>
<dbReference type="Pfam" id="PF13409">
    <property type="entry name" value="GST_N_2"/>
    <property type="match status" value="1"/>
</dbReference>
<dbReference type="CDD" id="cd03057">
    <property type="entry name" value="GST_N_Beta"/>
    <property type="match status" value="1"/>
</dbReference>
<feature type="domain" description="GST N-terminal" evidence="1">
    <location>
        <begin position="1"/>
        <end position="81"/>
    </location>
</feature>
<accession>A0ABS7VLC8</accession>
<dbReference type="InterPro" id="IPR004046">
    <property type="entry name" value="GST_C"/>
</dbReference>
<dbReference type="Proteomes" id="UP000704176">
    <property type="component" value="Unassembled WGS sequence"/>
</dbReference>
<protein>
    <submittedName>
        <fullName evidence="3">Glutathione transferase GstA</fullName>
        <ecNumber evidence="3">2.5.1.18</ecNumber>
    </submittedName>
</protein>
<dbReference type="Gene3D" id="3.40.30.10">
    <property type="entry name" value="Glutaredoxin"/>
    <property type="match status" value="1"/>
</dbReference>
<dbReference type="PROSITE" id="PS50404">
    <property type="entry name" value="GST_NTER"/>
    <property type="match status" value="1"/>
</dbReference>
<dbReference type="GO" id="GO:0004364">
    <property type="term" value="F:glutathione transferase activity"/>
    <property type="evidence" value="ECO:0007669"/>
    <property type="project" value="UniProtKB-EC"/>
</dbReference>
<feature type="domain" description="GST C-terminal" evidence="2">
    <location>
        <begin position="87"/>
        <end position="205"/>
    </location>
</feature>